<accession>A0A2S0UIB6</accession>
<evidence type="ECO:0008006" key="3">
    <source>
        <dbReference type="Google" id="ProtNLM"/>
    </source>
</evidence>
<sequence length="87" mass="9605">MSVKAIIDLRRRSAIEAEIGAMITDHRLSRCPMKGAIGDAVFAILNACSRILAHLWAWLVCIIAVLRTAESAPNRCYLNADVARKNQ</sequence>
<dbReference type="Proteomes" id="UP000244496">
    <property type="component" value="Chromosome"/>
</dbReference>
<protein>
    <recommendedName>
        <fullName evidence="3">Transposase DDE domain-containing protein</fullName>
    </recommendedName>
</protein>
<dbReference type="EMBL" id="CP028918">
    <property type="protein sequence ID" value="AWB47577.1"/>
    <property type="molecule type" value="Genomic_DNA"/>
</dbReference>
<reference evidence="1 2" key="1">
    <citation type="submission" date="2018-04" db="EMBL/GenBank/DDBJ databases">
        <title>Genome sequencing of Gemmobacter.</title>
        <authorList>
            <person name="Yi H."/>
            <person name="Baek M.-G."/>
        </authorList>
    </citation>
    <scope>NUCLEOTIDE SEQUENCE [LARGE SCALE GENOMIC DNA]</scope>
    <source>
        <strain evidence="1 2">HYN0069</strain>
    </source>
</reference>
<evidence type="ECO:0000313" key="2">
    <source>
        <dbReference type="Proteomes" id="UP000244496"/>
    </source>
</evidence>
<organism evidence="1 2">
    <name type="scientific">Paragemmobacter aquarius</name>
    <dbReference type="NCBI Taxonomy" id="2169400"/>
    <lineage>
        <taxon>Bacteria</taxon>
        <taxon>Pseudomonadati</taxon>
        <taxon>Pseudomonadota</taxon>
        <taxon>Alphaproteobacteria</taxon>
        <taxon>Rhodobacterales</taxon>
        <taxon>Paracoccaceae</taxon>
        <taxon>Paragemmobacter</taxon>
    </lineage>
</organism>
<gene>
    <name evidence="1" type="ORF">HYN69_02805</name>
</gene>
<dbReference type="KEGG" id="geh:HYN69_02805"/>
<dbReference type="AlphaFoldDB" id="A0A2S0UIB6"/>
<proteinExistence type="predicted"/>
<evidence type="ECO:0000313" key="1">
    <source>
        <dbReference type="EMBL" id="AWB47577.1"/>
    </source>
</evidence>
<keyword evidence="2" id="KW-1185">Reference proteome</keyword>
<name>A0A2S0UIB6_9RHOB</name>